<dbReference type="EMBL" id="JAQNDO010000001">
    <property type="protein sequence ID" value="MDC0745188.1"/>
    <property type="molecule type" value="Genomic_DNA"/>
</dbReference>
<dbReference type="InterPro" id="IPR051396">
    <property type="entry name" value="Bact_Antivir_Def_Nuclease"/>
</dbReference>
<dbReference type="RefSeq" id="WP_271922440.1">
    <property type="nucleotide sequence ID" value="NZ_JAQNDO010000001.1"/>
</dbReference>
<dbReference type="SUPFAM" id="SSF52540">
    <property type="entry name" value="P-loop containing nucleoside triphosphate hydrolases"/>
    <property type="match status" value="1"/>
</dbReference>
<dbReference type="InterPro" id="IPR003959">
    <property type="entry name" value="ATPase_AAA_core"/>
</dbReference>
<evidence type="ECO:0000259" key="2">
    <source>
        <dbReference type="Pfam" id="PF13476"/>
    </source>
</evidence>
<dbReference type="InterPro" id="IPR038729">
    <property type="entry name" value="Rad50/SbcC_AAA"/>
</dbReference>
<organism evidence="3 4">
    <name type="scientific">Polyangium mundeleinium</name>
    <dbReference type="NCBI Taxonomy" id="2995306"/>
    <lineage>
        <taxon>Bacteria</taxon>
        <taxon>Pseudomonadati</taxon>
        <taxon>Myxococcota</taxon>
        <taxon>Polyangia</taxon>
        <taxon>Polyangiales</taxon>
        <taxon>Polyangiaceae</taxon>
        <taxon>Polyangium</taxon>
    </lineage>
</organism>
<name>A0ABT5EVH1_9BACT</name>
<dbReference type="PANTHER" id="PTHR43581">
    <property type="entry name" value="ATP/GTP PHOSPHATASE"/>
    <property type="match status" value="1"/>
</dbReference>
<evidence type="ECO:0000313" key="4">
    <source>
        <dbReference type="Proteomes" id="UP001221411"/>
    </source>
</evidence>
<dbReference type="InterPro" id="IPR027417">
    <property type="entry name" value="P-loop_NTPase"/>
</dbReference>
<dbReference type="Pfam" id="PF13304">
    <property type="entry name" value="AAA_21"/>
    <property type="match status" value="1"/>
</dbReference>
<reference evidence="3 4" key="1">
    <citation type="submission" date="2022-11" db="EMBL/GenBank/DDBJ databases">
        <title>Minimal conservation of predation-associated metabolite biosynthetic gene clusters underscores biosynthetic potential of Myxococcota including descriptions for ten novel species: Archangium lansinium sp. nov., Myxococcus landrumus sp. nov., Nannocystis bai.</title>
        <authorList>
            <person name="Ahearne A."/>
            <person name="Stevens C."/>
            <person name="Dowd S."/>
        </authorList>
    </citation>
    <scope>NUCLEOTIDE SEQUENCE [LARGE SCALE GENOMIC DNA]</scope>
    <source>
        <strain evidence="3 4">RJM3</strain>
    </source>
</reference>
<comment type="caution">
    <text evidence="3">The sequence shown here is derived from an EMBL/GenBank/DDBJ whole genome shotgun (WGS) entry which is preliminary data.</text>
</comment>
<feature type="domain" description="ATPase AAA-type core" evidence="1">
    <location>
        <begin position="200"/>
        <end position="311"/>
    </location>
</feature>
<dbReference type="PANTHER" id="PTHR43581:SF4">
    <property type="entry name" value="ATP_GTP PHOSPHATASE"/>
    <property type="match status" value="1"/>
</dbReference>
<protein>
    <submittedName>
        <fullName evidence="3">AAA family ATPase</fullName>
    </submittedName>
</protein>
<dbReference type="Proteomes" id="UP001221411">
    <property type="component" value="Unassembled WGS sequence"/>
</dbReference>
<dbReference type="Gene3D" id="3.40.50.300">
    <property type="entry name" value="P-loop containing nucleotide triphosphate hydrolases"/>
    <property type="match status" value="2"/>
</dbReference>
<keyword evidence="4" id="KW-1185">Reference proteome</keyword>
<evidence type="ECO:0000313" key="3">
    <source>
        <dbReference type="EMBL" id="MDC0745188.1"/>
    </source>
</evidence>
<dbReference type="Pfam" id="PF13476">
    <property type="entry name" value="AAA_23"/>
    <property type="match status" value="1"/>
</dbReference>
<sequence>MRLIDLSLQNIGPFDDAKLDFLTSEEGEVPVAIITGENGAGKSIILDAIRGLFGGAYTPLERSIVRPNETYELWMTLALEGQRHVIPARAPLELDDGRFMFDQTNVLGRLPLDVQTGALDCPNWVVDFWRSTRPNDSYKINHFGRYDPRQFLMGSLQGIQRNAAVTELICHFDYLRSSNEPKEKVDGDLLYETVRDIFRVSLLDGELSHVRRMDFTPMVRQSGQLVPLANLSSGNAYLVQHLISLLGKMYAVHVLRETPPEDLCKTPGLLLIDEAENHLHPRWQKRFLRDVLRIFPNLQIIATTHSPFIVASVPGAKVFVCRYDRDRKTCVVEDESRHYENKPIEEILLSAAFEETQPFGPDMTDLIEARKQAVERGDEERRRKIEAELKRRNPDYFSYLDIDERLAALREKAS</sequence>
<gene>
    <name evidence="3" type="ORF">POL67_27895</name>
</gene>
<proteinExistence type="predicted"/>
<accession>A0ABT5EVH1</accession>
<feature type="domain" description="Rad50/SbcC-type AAA" evidence="2">
    <location>
        <begin position="6"/>
        <end position="63"/>
    </location>
</feature>
<evidence type="ECO:0000259" key="1">
    <source>
        <dbReference type="Pfam" id="PF13304"/>
    </source>
</evidence>